<feature type="region of interest" description="Disordered" evidence="1">
    <location>
        <begin position="154"/>
        <end position="173"/>
    </location>
</feature>
<sequence length="173" mass="19543">MCIIFYTYIHNISRDTAQASAYQSSHLPLTLYWHSFKLHLQRRQKFDTSVINNSSPILSSQHAAGRACIEFPVQPETLSQHLPQRNHNLSQNLPRSRKRLVVLSEIHNDGRLLITKKVKYFSGGRKSQTYSRLVAVDLAGAYLTGYSGLSLRGQELQSRAPPSSRTPAVPQPM</sequence>
<protein>
    <submittedName>
        <fullName evidence="2">Uncharacterized protein</fullName>
    </submittedName>
</protein>
<dbReference type="InParanoid" id="G3PGS7"/>
<dbReference type="Bgee" id="ENSGACG00000012721">
    <property type="expression patterns" value="Expressed in pharyngeal gill and 5 other cell types or tissues"/>
</dbReference>
<evidence type="ECO:0000256" key="1">
    <source>
        <dbReference type="SAM" id="MobiDB-lite"/>
    </source>
</evidence>
<name>G3PGS7_GASAC</name>
<reference evidence="2" key="1">
    <citation type="submission" date="2006-01" db="EMBL/GenBank/DDBJ databases">
        <authorList>
            <person name="Lindblad-Toh K."/>
            <person name="Mauceli E."/>
            <person name="Grabherr M."/>
            <person name="Chang J.L."/>
            <person name="Lander E.S."/>
        </authorList>
    </citation>
    <scope>NUCLEOTIDE SEQUENCE [LARGE SCALE GENOMIC DNA]</scope>
</reference>
<proteinExistence type="predicted"/>
<feature type="compositionally biased region" description="Polar residues" evidence="1">
    <location>
        <begin position="155"/>
        <end position="166"/>
    </location>
</feature>
<organism evidence="2">
    <name type="scientific">Gasterosteus aculeatus</name>
    <name type="common">Three-spined stickleback</name>
    <dbReference type="NCBI Taxonomy" id="69293"/>
    <lineage>
        <taxon>Eukaryota</taxon>
        <taxon>Metazoa</taxon>
        <taxon>Chordata</taxon>
        <taxon>Craniata</taxon>
        <taxon>Vertebrata</taxon>
        <taxon>Euteleostomi</taxon>
        <taxon>Actinopterygii</taxon>
        <taxon>Neopterygii</taxon>
        <taxon>Teleostei</taxon>
        <taxon>Neoteleostei</taxon>
        <taxon>Acanthomorphata</taxon>
        <taxon>Eupercaria</taxon>
        <taxon>Perciformes</taxon>
        <taxon>Cottioidei</taxon>
        <taxon>Gasterosteales</taxon>
        <taxon>Gasterosteidae</taxon>
        <taxon>Gasterosteus</taxon>
    </lineage>
</organism>
<dbReference type="STRING" id="69293.ENSGACP00000016802"/>
<accession>G3PGS7</accession>
<dbReference type="Ensembl" id="ENSGACT00000016836.1">
    <property type="protein sequence ID" value="ENSGACP00000016802.1"/>
    <property type="gene ID" value="ENSGACG00000012721.1"/>
</dbReference>
<dbReference type="AlphaFoldDB" id="G3PGS7"/>
<evidence type="ECO:0000313" key="2">
    <source>
        <dbReference type="Ensembl" id="ENSGACP00000016802.1"/>
    </source>
</evidence>
<reference evidence="2" key="2">
    <citation type="submission" date="2024-04" db="UniProtKB">
        <authorList>
            <consortium name="Ensembl"/>
        </authorList>
    </citation>
    <scope>IDENTIFICATION</scope>
</reference>